<proteinExistence type="predicted"/>
<dbReference type="RefSeq" id="WP_204733155.1">
    <property type="nucleotide sequence ID" value="NZ_JAVDWE010000004.1"/>
</dbReference>
<organism evidence="2 3">
    <name type="scientific">Hydrogenophaga laconesensis</name>
    <dbReference type="NCBI Taxonomy" id="1805971"/>
    <lineage>
        <taxon>Bacteria</taxon>
        <taxon>Pseudomonadati</taxon>
        <taxon>Pseudomonadota</taxon>
        <taxon>Betaproteobacteria</taxon>
        <taxon>Burkholderiales</taxon>
        <taxon>Comamonadaceae</taxon>
        <taxon>Hydrogenophaga</taxon>
    </lineage>
</organism>
<protein>
    <recommendedName>
        <fullName evidence="4">Single-stranded DNA-binding protein</fullName>
    </recommendedName>
</protein>
<keyword evidence="3" id="KW-1185">Reference proteome</keyword>
<evidence type="ECO:0008006" key="4">
    <source>
        <dbReference type="Google" id="ProtNLM"/>
    </source>
</evidence>
<reference evidence="2 3" key="1">
    <citation type="submission" date="2023-07" db="EMBL/GenBank/DDBJ databases">
        <title>Sorghum-associated microbial communities from plants grown in Nebraska, USA.</title>
        <authorList>
            <person name="Schachtman D."/>
        </authorList>
    </citation>
    <scope>NUCLEOTIDE SEQUENCE [LARGE SCALE GENOMIC DNA]</scope>
    <source>
        <strain evidence="2 3">BE240</strain>
    </source>
</reference>
<dbReference type="EMBL" id="JAVDWE010000004">
    <property type="protein sequence ID" value="MDR7094137.1"/>
    <property type="molecule type" value="Genomic_DNA"/>
</dbReference>
<evidence type="ECO:0000256" key="1">
    <source>
        <dbReference type="SAM" id="MobiDB-lite"/>
    </source>
</evidence>
<accession>A0ABU1V9L8</accession>
<evidence type="ECO:0000313" key="3">
    <source>
        <dbReference type="Proteomes" id="UP001265550"/>
    </source>
</evidence>
<comment type="caution">
    <text evidence="2">The sequence shown here is derived from an EMBL/GenBank/DDBJ whole genome shotgun (WGS) entry which is preliminary data.</text>
</comment>
<name>A0ABU1V9L8_9BURK</name>
<evidence type="ECO:0000313" key="2">
    <source>
        <dbReference type="EMBL" id="MDR7094137.1"/>
    </source>
</evidence>
<sequence length="222" mass="24187">MYALDTKAAQKADQTGNRITEIGKYVGTFTQVEDITAATGTKGLALRFEANGQSANLSLYTKKADGETIMGFQVLMAIMTCLQLRNIEPKDGTVKYWDRDTNSEETKAAKVYPDLCGKPIGLLLETEGYNKTDGTVGTKMVIAGVFQAKTELTATEILERKTVPEMLPKMVARLHHRPVKASKPASGRPAAQSGHSGSGFEDMDDDIPFRDPLSYRGAHLVL</sequence>
<gene>
    <name evidence="2" type="ORF">J2X09_001875</name>
</gene>
<feature type="region of interest" description="Disordered" evidence="1">
    <location>
        <begin position="178"/>
        <end position="204"/>
    </location>
</feature>
<dbReference type="Proteomes" id="UP001265550">
    <property type="component" value="Unassembled WGS sequence"/>
</dbReference>